<dbReference type="PANTHER" id="PTHR42912">
    <property type="entry name" value="METHYLTRANSFERASE"/>
    <property type="match status" value="1"/>
</dbReference>
<dbReference type="AlphaFoldDB" id="A0A974HXS6"/>
<feature type="domain" description="Methyltransferase" evidence="1">
    <location>
        <begin position="70"/>
        <end position="161"/>
    </location>
</feature>
<gene>
    <name evidence="2" type="ORF">XELAEV_18011809mg</name>
</gene>
<dbReference type="OrthoDB" id="3647at2759"/>
<organism evidence="2 3">
    <name type="scientific">Xenopus laevis</name>
    <name type="common">African clawed frog</name>
    <dbReference type="NCBI Taxonomy" id="8355"/>
    <lineage>
        <taxon>Eukaryota</taxon>
        <taxon>Metazoa</taxon>
        <taxon>Chordata</taxon>
        <taxon>Craniata</taxon>
        <taxon>Vertebrata</taxon>
        <taxon>Euteleostomi</taxon>
        <taxon>Amphibia</taxon>
        <taxon>Batrachia</taxon>
        <taxon>Anura</taxon>
        <taxon>Pipoidea</taxon>
        <taxon>Pipidae</taxon>
        <taxon>Xenopodinae</taxon>
        <taxon>Xenopus</taxon>
        <taxon>Xenopus</taxon>
    </lineage>
</organism>
<name>A0A974HXS6_XENLA</name>
<dbReference type="KEGG" id="xla:414475"/>
<dbReference type="CDD" id="cd02440">
    <property type="entry name" value="AdoMet_MTases"/>
    <property type="match status" value="1"/>
</dbReference>
<dbReference type="InterPro" id="IPR041698">
    <property type="entry name" value="Methyltransf_25"/>
</dbReference>
<dbReference type="InterPro" id="IPR050508">
    <property type="entry name" value="Methyltransf_Superfamily"/>
</dbReference>
<accession>A0A974HXS6</accession>
<dbReference type="Proteomes" id="UP000694892">
    <property type="component" value="Chromosome 2L"/>
</dbReference>
<dbReference type="SUPFAM" id="SSF53335">
    <property type="entry name" value="S-adenosyl-L-methionine-dependent methyltransferases"/>
    <property type="match status" value="1"/>
</dbReference>
<dbReference type="GO" id="GO:0008168">
    <property type="term" value="F:methyltransferase activity"/>
    <property type="evidence" value="ECO:0007669"/>
    <property type="project" value="TreeGrafter"/>
</dbReference>
<evidence type="ECO:0000313" key="3">
    <source>
        <dbReference type="Proteomes" id="UP000694892"/>
    </source>
</evidence>
<reference evidence="3" key="1">
    <citation type="journal article" date="2016" name="Nature">
        <title>Genome evolution in the allotetraploid frog Xenopus laevis.</title>
        <authorList>
            <person name="Session A.M."/>
            <person name="Uno Y."/>
            <person name="Kwon T."/>
            <person name="Chapman J.A."/>
            <person name="Toyoda A."/>
            <person name="Takahashi S."/>
            <person name="Fukui A."/>
            <person name="Hikosaka A."/>
            <person name="Suzuki A."/>
            <person name="Kondo M."/>
            <person name="van Heeringen S.J."/>
            <person name="Quigley I."/>
            <person name="Heinz S."/>
            <person name="Ogino H."/>
            <person name="Ochi H."/>
            <person name="Hellsten U."/>
            <person name="Lyons J.B."/>
            <person name="Simakov O."/>
            <person name="Putnam N."/>
            <person name="Stites J."/>
            <person name="Kuroki Y."/>
            <person name="Tanaka T."/>
            <person name="Michiue T."/>
            <person name="Watanabe M."/>
            <person name="Bogdanovic O."/>
            <person name="Lister R."/>
            <person name="Georgiou G."/>
            <person name="Paranjpe S.S."/>
            <person name="van Kruijsbergen I."/>
            <person name="Shu S."/>
            <person name="Carlson J."/>
            <person name="Kinoshita T."/>
            <person name="Ohta Y."/>
            <person name="Mawaribuchi S."/>
            <person name="Jenkins J."/>
            <person name="Grimwood J."/>
            <person name="Schmutz J."/>
            <person name="Mitros T."/>
            <person name="Mozaffari S.V."/>
            <person name="Suzuki Y."/>
            <person name="Haramoto Y."/>
            <person name="Yamamoto T.S."/>
            <person name="Takagi C."/>
            <person name="Heald R."/>
            <person name="Miller K."/>
            <person name="Haudenschild C."/>
            <person name="Kitzman J."/>
            <person name="Nakayama T."/>
            <person name="Izutsu Y."/>
            <person name="Robert J."/>
            <person name="Fortriede J."/>
            <person name="Burns K."/>
            <person name="Lotay V."/>
            <person name="Karimi K."/>
            <person name="Yasuoka Y."/>
            <person name="Dichmann D.S."/>
            <person name="Flajnik M.F."/>
            <person name="Houston D.W."/>
            <person name="Shendure J."/>
            <person name="DuPasquier L."/>
            <person name="Vize P.D."/>
            <person name="Zorn A.M."/>
            <person name="Ito M."/>
            <person name="Marcotte E.M."/>
            <person name="Wallingford J.B."/>
            <person name="Ito Y."/>
            <person name="Asashima M."/>
            <person name="Ueno N."/>
            <person name="Matsuda Y."/>
            <person name="Veenstra G.J."/>
            <person name="Fujiyama A."/>
            <person name="Harland R.M."/>
            <person name="Taira M."/>
            <person name="Rokhsar D.S."/>
        </authorList>
    </citation>
    <scope>NUCLEOTIDE SEQUENCE [LARGE SCALE GENOMIC DNA]</scope>
    <source>
        <strain evidence="3">J</strain>
    </source>
</reference>
<dbReference type="Pfam" id="PF13649">
    <property type="entry name" value="Methyltransf_25"/>
    <property type="match status" value="1"/>
</dbReference>
<dbReference type="EMBL" id="CM004468">
    <property type="protein sequence ID" value="OCT94143.1"/>
    <property type="molecule type" value="Genomic_DNA"/>
</dbReference>
<protein>
    <recommendedName>
        <fullName evidence="1">Methyltransferase domain-containing protein</fullName>
    </recommendedName>
</protein>
<dbReference type="InterPro" id="IPR029063">
    <property type="entry name" value="SAM-dependent_MTases_sf"/>
</dbReference>
<dbReference type="OMA" id="ICVGTMT"/>
<evidence type="ECO:0000259" key="1">
    <source>
        <dbReference type="Pfam" id="PF13649"/>
    </source>
</evidence>
<proteinExistence type="predicted"/>
<evidence type="ECO:0000313" key="2">
    <source>
        <dbReference type="EMBL" id="OCT94143.1"/>
    </source>
</evidence>
<dbReference type="Gene3D" id="3.40.50.150">
    <property type="entry name" value="Vaccinia Virus protein VP39"/>
    <property type="match status" value="1"/>
</dbReference>
<sequence length="234" mass="26028">MATSHKSLQQVRDIISSAHTDCPPARKLHFYDHWAPEYEEDVSVLEYRAPYLAASALASVFHSNQDSQLVLDVACGTGLAAQELHRCGFRLFHGVDGSAGMLQVAETKRLYLELKQCMLGQESLPFSSDLYNAVIIVGALSDGQVPVSVIPELLRVTKQGGFVCLTTRSNKSNLQYKAELEQELSTLKTQGLWDCILTQEVEKWEKATSEKEVTEDTDYISGVIYLYQKCASNC</sequence>